<dbReference type="GO" id="GO:0006869">
    <property type="term" value="P:lipid transport"/>
    <property type="evidence" value="ECO:0007669"/>
    <property type="project" value="UniProtKB-KW"/>
</dbReference>
<dbReference type="HOGENOM" id="CLU_250631_0_0_1"/>
<keyword evidence="6" id="KW-1133">Transmembrane helix</keyword>
<dbReference type="PROSITE" id="PS50004">
    <property type="entry name" value="C2"/>
    <property type="match status" value="3"/>
</dbReference>
<dbReference type="InterPro" id="IPR035892">
    <property type="entry name" value="C2_domain_sf"/>
</dbReference>
<evidence type="ECO:0000256" key="3">
    <source>
        <dbReference type="ARBA" id="ARBA00023055"/>
    </source>
</evidence>
<dbReference type="Pfam" id="PF00168">
    <property type="entry name" value="C2"/>
    <property type="match status" value="3"/>
</dbReference>
<dbReference type="InterPro" id="IPR000008">
    <property type="entry name" value="C2_dom"/>
</dbReference>
<keyword evidence="5 6" id="KW-0472">Membrane</keyword>
<gene>
    <name evidence="9" type="ORF">DI09_45p80</name>
</gene>
<dbReference type="OrthoDB" id="1029639at2759"/>
<dbReference type="InterPro" id="IPR052455">
    <property type="entry name" value="Tricalbin_domain"/>
</dbReference>
<dbReference type="InterPro" id="IPR031468">
    <property type="entry name" value="SMP_LBD"/>
</dbReference>
<evidence type="ECO:0000259" key="7">
    <source>
        <dbReference type="PROSITE" id="PS50004"/>
    </source>
</evidence>
<dbReference type="PANTHER" id="PTHR46980">
    <property type="entry name" value="TRICALBIN-1-RELATED"/>
    <property type="match status" value="1"/>
</dbReference>
<keyword evidence="2" id="KW-0813">Transport</keyword>
<dbReference type="GO" id="GO:0008289">
    <property type="term" value="F:lipid binding"/>
    <property type="evidence" value="ECO:0007669"/>
    <property type="project" value="UniProtKB-KW"/>
</dbReference>
<feature type="domain" description="SMP-LTD" evidence="8">
    <location>
        <begin position="133"/>
        <end position="339"/>
    </location>
</feature>
<reference evidence="9 10" key="1">
    <citation type="submission" date="2014-04" db="EMBL/GenBank/DDBJ databases">
        <title>A new species of microsporidia sheds light on the evolution of extreme parasitism.</title>
        <authorList>
            <person name="Haag K.L."/>
            <person name="James T.Y."/>
            <person name="Larsson R."/>
            <person name="Schaer T.M."/>
            <person name="Refardt D."/>
            <person name="Pombert J.-F."/>
            <person name="Ebert D."/>
        </authorList>
    </citation>
    <scope>NUCLEOTIDE SEQUENCE [LARGE SCALE GENOMIC DNA]</scope>
    <source>
        <strain evidence="9 10">UGP3</strain>
        <tissue evidence="9">Spores</tissue>
    </source>
</reference>
<proteinExistence type="predicted"/>
<dbReference type="CDD" id="cd21678">
    <property type="entry name" value="SMP_TCB"/>
    <property type="match status" value="1"/>
</dbReference>
<evidence type="ECO:0000256" key="6">
    <source>
        <dbReference type="SAM" id="Phobius"/>
    </source>
</evidence>
<keyword evidence="10" id="KW-1185">Reference proteome</keyword>
<dbReference type="Gene3D" id="2.60.40.150">
    <property type="entry name" value="C2 domain"/>
    <property type="match status" value="3"/>
</dbReference>
<dbReference type="RefSeq" id="XP_013237526.1">
    <property type="nucleotide sequence ID" value="XM_013382072.1"/>
</dbReference>
<protein>
    <submittedName>
        <fullName evidence="9">Lipid binding protein</fullName>
    </submittedName>
</protein>
<organism evidence="9 10">
    <name type="scientific">Mitosporidium daphniae</name>
    <dbReference type="NCBI Taxonomy" id="1485682"/>
    <lineage>
        <taxon>Eukaryota</taxon>
        <taxon>Fungi</taxon>
        <taxon>Fungi incertae sedis</taxon>
        <taxon>Microsporidia</taxon>
        <taxon>Mitosporidium</taxon>
    </lineage>
</organism>
<dbReference type="VEuPathDB" id="MicrosporidiaDB:DI09_45p80"/>
<evidence type="ECO:0000256" key="1">
    <source>
        <dbReference type="ARBA" id="ARBA00004370"/>
    </source>
</evidence>
<feature type="transmembrane region" description="Helical" evidence="6">
    <location>
        <begin position="69"/>
        <end position="85"/>
    </location>
</feature>
<name>A0A098VTN0_9MICR</name>
<evidence type="ECO:0000259" key="8">
    <source>
        <dbReference type="PROSITE" id="PS51847"/>
    </source>
</evidence>
<dbReference type="GO" id="GO:0016020">
    <property type="term" value="C:membrane"/>
    <property type="evidence" value="ECO:0007669"/>
    <property type="project" value="UniProtKB-SubCell"/>
</dbReference>
<evidence type="ECO:0000256" key="2">
    <source>
        <dbReference type="ARBA" id="ARBA00022448"/>
    </source>
</evidence>
<feature type="domain" description="C2" evidence="7">
    <location>
        <begin position="491"/>
        <end position="641"/>
    </location>
</feature>
<keyword evidence="4" id="KW-0446">Lipid-binding</keyword>
<accession>A0A098VTN0</accession>
<feature type="domain" description="C2" evidence="7">
    <location>
        <begin position="337"/>
        <end position="455"/>
    </location>
</feature>
<dbReference type="SMART" id="SM00239">
    <property type="entry name" value="C2"/>
    <property type="match status" value="3"/>
</dbReference>
<feature type="domain" description="C2" evidence="7">
    <location>
        <begin position="1024"/>
        <end position="1142"/>
    </location>
</feature>
<evidence type="ECO:0000256" key="5">
    <source>
        <dbReference type="ARBA" id="ARBA00023136"/>
    </source>
</evidence>
<sequence length="1463" mass="160794">MLHIPKEEKKQFLQKNLTPEEKKIRDKKVEELEELINAPPINPLAIQANKAVQKSGHAAKSMPTMIDKFEIPCLLIFYLIVTWLLGHYNFHFLWLVGTLSSMVVLYKRRVNRFAELELFALRREAAKNSISSHEESAEWINYIVGRIWGVYEPVLSATLIDTVNEALEDACPSFLSALKLTTFTLGSEPPVILGFRRYPDTPDDVIHFEIRLAFVPRRSTEDVMYPLRRGVAHRKWSSQIVLAARFGSSLVGVDVPILVENISVEVHARIQLKLMPAPPVVKIAQISLMSPPKVDFVLKPLKSLDIMDLPGLHSFINSMIDSVSSELAVTPNCITLNVDEIVNGAIISSQKPVGVLCIGIIGAKIPKTNEYMGTVDPFVRIIVNGIETAHTKELVDQQDPLWGETFWILLPNDKSQVSFRVIHASSLVSKEVPLGELKLDIQAILNDFKEKKEKGKNVESFYFTGWAPYFSLAPDKPSLVKGELKYSVAFFPTVSWISPEEKDLVEHTEGAGIIDIAFHQAIELTPKKSTHAKAMNLYAEGAIVPSHLFETSEDHSSKLKLDSFANIPSSAYFRTRTKKKTNSPIWSQKIKTFVKDASLSSLWIQIREERDFSGPSLVGELVLPLSDTLLQTDTTLDDDWFQLNKSSSGKVRITYTWDPITSLEDAESLELEAVGGESGSLSRTPSVGLAHLTVLEADGFSAANSIGSNFYVKAFLGGPKGSSGGTEPLISTRSISLSDTGGAPPRLIWLDGAWAFIKNMDGTFTFELFESGSKAFLSAAKGRSDGGSKSGDLLLASCSLKIEDVMNDPAVYLNHWLTLKTLESADYCRLRIELAYWPVLRPELPIMPTHSVGILRVKILRTSGFVDSGDPIRPSTLVNVMKLVGGSAASESVIEELISSGAKKLSSSSKQLEWKESFEWIVVDSQNSALSLSLNCVSKKAKKYTSRPDLGSVRIPIVDIISKQNSAAPAKKDNSAGVTTEIGEVWPFSTFDPNFFDPSSSVPGICLEINYRPLDIDYCKNASTTELLNELLSFVSSEEVPGYIVLRIQSAANLKAVDSGGTSDPFSLIKLNGIELGKTSVIKKSLNPEWNERFVLPVRSLRYSILGFEVFDWNRVDSIVHLGTISMPLLQMIFESTFKKNQPSGNAQAIYRDIAPDAVSDSMLADFTATLGDTTSGTIFLHVAFVENAAEFKGLTEHLDSSGGLMTSTKGFFKGVGSVFVGATATVAFAPMAGGKFLAKKGLGLFSRHGKHSSDAPATTNQVAFADNPVISKVNIQLKGLVFGKNVSDQAKEFYVKARGQGSILGKSQRQSIASTDSATESPIKDIPTTHFDLAIREGHNEPIVFYTKLLLNGDDEEENDDLVKAGPRFVFSPADITLAPEDKEAYVWLQDIDHSDSSDAGGTASSKERRAEASKSVYFETLLQKEDMFKKFKSNIITSRNLPESSKSTDASYLSLLISKIN</sequence>
<dbReference type="PROSITE" id="PS51847">
    <property type="entry name" value="SMP"/>
    <property type="match status" value="1"/>
</dbReference>
<dbReference type="Pfam" id="PF25669">
    <property type="entry name" value="SMP_MUG190-like"/>
    <property type="match status" value="1"/>
</dbReference>
<keyword evidence="6" id="KW-0812">Transmembrane</keyword>
<dbReference type="GeneID" id="25260036"/>
<comment type="caution">
    <text evidence="9">The sequence shown here is derived from an EMBL/GenBank/DDBJ whole genome shotgun (WGS) entry which is preliminary data.</text>
</comment>
<evidence type="ECO:0000256" key="4">
    <source>
        <dbReference type="ARBA" id="ARBA00023121"/>
    </source>
</evidence>
<keyword evidence="3" id="KW-0445">Lipid transport</keyword>
<dbReference type="PANTHER" id="PTHR46980:SF2">
    <property type="entry name" value="TRICALBIN-1-RELATED"/>
    <property type="match status" value="1"/>
</dbReference>
<comment type="subcellular location">
    <subcellularLocation>
        <location evidence="1">Membrane</location>
    </subcellularLocation>
</comment>
<dbReference type="SUPFAM" id="SSF49562">
    <property type="entry name" value="C2 domain (Calcium/lipid-binding domain, CaLB)"/>
    <property type="match status" value="3"/>
</dbReference>
<dbReference type="EMBL" id="JMKJ01000399">
    <property type="protein sequence ID" value="KGG51081.1"/>
    <property type="molecule type" value="Genomic_DNA"/>
</dbReference>
<evidence type="ECO:0000313" key="10">
    <source>
        <dbReference type="Proteomes" id="UP000029725"/>
    </source>
</evidence>
<dbReference type="Proteomes" id="UP000029725">
    <property type="component" value="Unassembled WGS sequence"/>
</dbReference>
<evidence type="ECO:0000313" key="9">
    <source>
        <dbReference type="EMBL" id="KGG51081.1"/>
    </source>
</evidence>